<dbReference type="EMBL" id="CM042030">
    <property type="protein sequence ID" value="KAI3787054.1"/>
    <property type="molecule type" value="Genomic_DNA"/>
</dbReference>
<name>A0ACB9GUC9_9ASTR</name>
<keyword evidence="2" id="KW-1185">Reference proteome</keyword>
<dbReference type="Proteomes" id="UP001056120">
    <property type="component" value="Linkage Group LG13"/>
</dbReference>
<gene>
    <name evidence="1" type="ORF">L1987_41229</name>
</gene>
<accession>A0ACB9GUC9</accession>
<reference evidence="1 2" key="2">
    <citation type="journal article" date="2022" name="Mol. Ecol. Resour.">
        <title>The genomes of chicory, endive, great burdock and yacon provide insights into Asteraceae paleo-polyploidization history and plant inulin production.</title>
        <authorList>
            <person name="Fan W."/>
            <person name="Wang S."/>
            <person name="Wang H."/>
            <person name="Wang A."/>
            <person name="Jiang F."/>
            <person name="Liu H."/>
            <person name="Zhao H."/>
            <person name="Xu D."/>
            <person name="Zhang Y."/>
        </authorList>
    </citation>
    <scope>NUCLEOTIDE SEQUENCE [LARGE SCALE GENOMIC DNA]</scope>
    <source>
        <strain evidence="2">cv. Yunnan</strain>
        <tissue evidence="1">Leaves</tissue>
    </source>
</reference>
<comment type="caution">
    <text evidence="1">The sequence shown here is derived from an EMBL/GenBank/DDBJ whole genome shotgun (WGS) entry which is preliminary data.</text>
</comment>
<organism evidence="1 2">
    <name type="scientific">Smallanthus sonchifolius</name>
    <dbReference type="NCBI Taxonomy" id="185202"/>
    <lineage>
        <taxon>Eukaryota</taxon>
        <taxon>Viridiplantae</taxon>
        <taxon>Streptophyta</taxon>
        <taxon>Embryophyta</taxon>
        <taxon>Tracheophyta</taxon>
        <taxon>Spermatophyta</taxon>
        <taxon>Magnoliopsida</taxon>
        <taxon>eudicotyledons</taxon>
        <taxon>Gunneridae</taxon>
        <taxon>Pentapetalae</taxon>
        <taxon>asterids</taxon>
        <taxon>campanulids</taxon>
        <taxon>Asterales</taxon>
        <taxon>Asteraceae</taxon>
        <taxon>Asteroideae</taxon>
        <taxon>Heliantheae alliance</taxon>
        <taxon>Millerieae</taxon>
        <taxon>Smallanthus</taxon>
    </lineage>
</organism>
<evidence type="ECO:0000313" key="1">
    <source>
        <dbReference type="EMBL" id="KAI3787054.1"/>
    </source>
</evidence>
<protein>
    <submittedName>
        <fullName evidence="1">Uncharacterized protein</fullName>
    </submittedName>
</protein>
<sequence length="448" mass="52328">MENESEFVNLLVEIPGTVNDKFDSVAKEWQSCMTGDETIKRHASVRRMEKVPKCLLQTKKGRRNSDCYQPAVVSLGPYHHNKPGLAQAENYKLITLQEFCLSTKKHKDELYKDVFEVVHDARKCYIDGSTDAYSDREFCQMMLRDGCFIVFLMEGLTYGESKLLLTNEYLGLTEILNITRDIFLLENQIPFVVLQVLLKLKFPHDEGESILNGLFNYLNRGVVLAKIDKKVLKFIQPPLHLLELYRSYFILPSTTKKRTDYNYVKGNRYFASATELKAKWIFLDQAMDDNMTFHRRGWYGEVKVTRRAVSSYTKAIYLNMIAYEMCPHNPNDFRISSYVRVMKSLIMKESDVEELRNRKILVHCLGRDDEVVKMFDQIDIPPVNLFMFNQLRYEMGMLHNTKIKAWFWELFVTYFSSPWKALGLFIGTALLVLTLVQTHYTIKPPKGH</sequence>
<reference evidence="2" key="1">
    <citation type="journal article" date="2022" name="Mol. Ecol. Resour.">
        <title>The genomes of chicory, endive, great burdock and yacon provide insights into Asteraceae palaeo-polyploidization history and plant inulin production.</title>
        <authorList>
            <person name="Fan W."/>
            <person name="Wang S."/>
            <person name="Wang H."/>
            <person name="Wang A."/>
            <person name="Jiang F."/>
            <person name="Liu H."/>
            <person name="Zhao H."/>
            <person name="Xu D."/>
            <person name="Zhang Y."/>
        </authorList>
    </citation>
    <scope>NUCLEOTIDE SEQUENCE [LARGE SCALE GENOMIC DNA]</scope>
    <source>
        <strain evidence="2">cv. Yunnan</strain>
    </source>
</reference>
<evidence type="ECO:0000313" key="2">
    <source>
        <dbReference type="Proteomes" id="UP001056120"/>
    </source>
</evidence>
<proteinExistence type="predicted"/>